<sequence>MALTAIDEDPSSGPRAYCDALQFVSPKAGDELSKDDEIEVVWTNGNIKLFNGVNSLDLYNNATGEFVNRLWKGSQLFDEYGIASVKVTLEVPENTKLPAKFMFKSFGSFMETTCTSFGGNFTIKE</sequence>
<keyword evidence="2" id="KW-1185">Reference proteome</keyword>
<name>A0A9N9CNK0_FUNMO</name>
<comment type="caution">
    <text evidence="1">The sequence shown here is derived from an EMBL/GenBank/DDBJ whole genome shotgun (WGS) entry which is preliminary data.</text>
</comment>
<reference evidence="1" key="1">
    <citation type="submission" date="2021-06" db="EMBL/GenBank/DDBJ databases">
        <authorList>
            <person name="Kallberg Y."/>
            <person name="Tangrot J."/>
            <person name="Rosling A."/>
        </authorList>
    </citation>
    <scope>NUCLEOTIDE SEQUENCE</scope>
    <source>
        <strain evidence="1">87-6 pot B 2015</strain>
    </source>
</reference>
<proteinExistence type="predicted"/>
<dbReference type="AlphaFoldDB" id="A0A9N9CNK0"/>
<evidence type="ECO:0000313" key="2">
    <source>
        <dbReference type="Proteomes" id="UP000789375"/>
    </source>
</evidence>
<dbReference type="Proteomes" id="UP000789375">
    <property type="component" value="Unassembled WGS sequence"/>
</dbReference>
<accession>A0A9N9CNK0</accession>
<protein>
    <submittedName>
        <fullName evidence="1">8173_t:CDS:1</fullName>
    </submittedName>
</protein>
<dbReference type="EMBL" id="CAJVPP010002684">
    <property type="protein sequence ID" value="CAG8608242.1"/>
    <property type="molecule type" value="Genomic_DNA"/>
</dbReference>
<gene>
    <name evidence="1" type="ORF">FMOSSE_LOCUS9318</name>
</gene>
<evidence type="ECO:0000313" key="1">
    <source>
        <dbReference type="EMBL" id="CAG8608242.1"/>
    </source>
</evidence>
<organism evidence="1 2">
    <name type="scientific">Funneliformis mosseae</name>
    <name type="common">Endomycorrhizal fungus</name>
    <name type="synonym">Glomus mosseae</name>
    <dbReference type="NCBI Taxonomy" id="27381"/>
    <lineage>
        <taxon>Eukaryota</taxon>
        <taxon>Fungi</taxon>
        <taxon>Fungi incertae sedis</taxon>
        <taxon>Mucoromycota</taxon>
        <taxon>Glomeromycotina</taxon>
        <taxon>Glomeromycetes</taxon>
        <taxon>Glomerales</taxon>
        <taxon>Glomeraceae</taxon>
        <taxon>Funneliformis</taxon>
    </lineage>
</organism>